<evidence type="ECO:0000256" key="8">
    <source>
        <dbReference type="ARBA" id="ARBA00022741"/>
    </source>
</evidence>
<dbReference type="PANTHER" id="PTHR42724">
    <property type="entry name" value="TETRAACYLDISACCHARIDE 4'-KINASE"/>
    <property type="match status" value="1"/>
</dbReference>
<keyword evidence="6 13" id="KW-0441">Lipid A biosynthesis</keyword>
<evidence type="ECO:0000313" key="15">
    <source>
        <dbReference type="EMBL" id="GGB60555.1"/>
    </source>
</evidence>
<evidence type="ECO:0000256" key="12">
    <source>
        <dbReference type="ARBA" id="ARBA00029757"/>
    </source>
</evidence>
<evidence type="ECO:0000256" key="6">
    <source>
        <dbReference type="ARBA" id="ARBA00022556"/>
    </source>
</evidence>
<evidence type="ECO:0000256" key="14">
    <source>
        <dbReference type="SAM" id="MobiDB-lite"/>
    </source>
</evidence>
<evidence type="ECO:0000256" key="7">
    <source>
        <dbReference type="ARBA" id="ARBA00022679"/>
    </source>
</evidence>
<sequence>MKAPEFWGRDPTTLDRLLIAALAPLTLIFRLAGSIRRLAVRPANAGVPVLCVGNLTAGGAGKTPTALAIADRLRARGRRPHVVLRGYGGSVRGPTLVDPIAHRADQVGDEALLIARRLPTWVARDRVAGARAAAAAGADIVILDDGFQNPAIIKDLSLIVVDGGYGFGNGRVMPAGPLREPLAQGLARADGVVVVGEDSVDVAARLPFDRPVLRAVTVPGPETRRLRNRKVVAFAGIGRPEKFFDTLRAIGCRIAGSWSFPDHHPYAPDEIARLVEVAHRMDAVLVTTEKDLVRLPPEARDLVDYLTISLEWLDADPLDRLLDRIDPRSPRPDPAPGRPSVLDGHAGREDGHGRRR</sequence>
<dbReference type="EMBL" id="BMDZ01000095">
    <property type="protein sequence ID" value="GGB60555.1"/>
    <property type="molecule type" value="Genomic_DNA"/>
</dbReference>
<feature type="region of interest" description="Disordered" evidence="14">
    <location>
        <begin position="324"/>
        <end position="356"/>
    </location>
</feature>
<evidence type="ECO:0000256" key="9">
    <source>
        <dbReference type="ARBA" id="ARBA00022777"/>
    </source>
</evidence>
<feature type="binding site" evidence="13">
    <location>
        <begin position="56"/>
        <end position="63"/>
    </location>
    <ligand>
        <name>ATP</name>
        <dbReference type="ChEBI" id="CHEBI:30616"/>
    </ligand>
</feature>
<evidence type="ECO:0000256" key="10">
    <source>
        <dbReference type="ARBA" id="ARBA00022840"/>
    </source>
</evidence>
<keyword evidence="9 13" id="KW-0418">Kinase</keyword>
<comment type="function">
    <text evidence="1 13">Transfers the gamma-phosphate of ATP to the 4'-position of a tetraacyldisaccharide 1-phosphate intermediate (termed DS-1-P) to form tetraacyldisaccharide 1,4'-bis-phosphate (lipid IVA).</text>
</comment>
<evidence type="ECO:0000313" key="16">
    <source>
        <dbReference type="Proteomes" id="UP000603352"/>
    </source>
</evidence>
<protein>
    <recommendedName>
        <fullName evidence="4 13">Tetraacyldisaccharide 4'-kinase</fullName>
        <ecNumber evidence="3 13">2.7.1.130</ecNumber>
    </recommendedName>
    <alternativeName>
        <fullName evidence="12 13">Lipid A 4'-kinase</fullName>
    </alternativeName>
</protein>
<accession>A0ABQ1J5U9</accession>
<comment type="catalytic activity">
    <reaction evidence="13">
        <text>a lipid A disaccharide + ATP = a lipid IVA + ADP + H(+)</text>
        <dbReference type="Rhea" id="RHEA:67840"/>
        <dbReference type="ChEBI" id="CHEBI:15378"/>
        <dbReference type="ChEBI" id="CHEBI:30616"/>
        <dbReference type="ChEBI" id="CHEBI:176343"/>
        <dbReference type="ChEBI" id="CHEBI:176425"/>
        <dbReference type="ChEBI" id="CHEBI:456216"/>
        <dbReference type="EC" id="2.7.1.130"/>
    </reaction>
</comment>
<feature type="compositionally biased region" description="Basic and acidic residues" evidence="14">
    <location>
        <begin position="345"/>
        <end position="356"/>
    </location>
</feature>
<gene>
    <name evidence="13 15" type="primary">lpxK</name>
    <name evidence="15" type="ORF">GCM10011505_46600</name>
</gene>
<dbReference type="Proteomes" id="UP000603352">
    <property type="component" value="Unassembled WGS sequence"/>
</dbReference>
<evidence type="ECO:0000256" key="13">
    <source>
        <dbReference type="HAMAP-Rule" id="MF_00409"/>
    </source>
</evidence>
<dbReference type="InterPro" id="IPR027417">
    <property type="entry name" value="P-loop_NTPase"/>
</dbReference>
<dbReference type="InterPro" id="IPR003758">
    <property type="entry name" value="LpxK"/>
</dbReference>
<keyword evidence="11 13" id="KW-0443">Lipid metabolism</keyword>
<dbReference type="Pfam" id="PF02606">
    <property type="entry name" value="LpxK"/>
    <property type="match status" value="1"/>
</dbReference>
<comment type="pathway">
    <text evidence="2 13">Glycolipid biosynthesis; lipid IV(A) biosynthesis; lipid IV(A) from (3R)-3-hydroxytetradecanoyl-[acyl-carrier-protein] and UDP-N-acetyl-alpha-D-glucosamine: step 6/6.</text>
</comment>
<keyword evidence="7 13" id="KW-0808">Transferase</keyword>
<keyword evidence="10 13" id="KW-0067">ATP-binding</keyword>
<keyword evidence="16" id="KW-1185">Reference proteome</keyword>
<evidence type="ECO:0000256" key="3">
    <source>
        <dbReference type="ARBA" id="ARBA00012071"/>
    </source>
</evidence>
<dbReference type="RefSeq" id="WP_188582504.1">
    <property type="nucleotide sequence ID" value="NZ_BMDZ01000095.1"/>
</dbReference>
<dbReference type="PANTHER" id="PTHR42724:SF1">
    <property type="entry name" value="TETRAACYLDISACCHARIDE 4'-KINASE, MITOCHONDRIAL-RELATED"/>
    <property type="match status" value="1"/>
</dbReference>
<dbReference type="SUPFAM" id="SSF52540">
    <property type="entry name" value="P-loop containing nucleoside triphosphate hydrolases"/>
    <property type="match status" value="1"/>
</dbReference>
<keyword evidence="8 13" id="KW-0547">Nucleotide-binding</keyword>
<organism evidence="15 16">
    <name type="scientific">Tistrella bauzanensis</name>
    <dbReference type="NCBI Taxonomy" id="657419"/>
    <lineage>
        <taxon>Bacteria</taxon>
        <taxon>Pseudomonadati</taxon>
        <taxon>Pseudomonadota</taxon>
        <taxon>Alphaproteobacteria</taxon>
        <taxon>Geminicoccales</taxon>
        <taxon>Geminicoccaceae</taxon>
        <taxon>Tistrella</taxon>
    </lineage>
</organism>
<dbReference type="HAMAP" id="MF_00409">
    <property type="entry name" value="LpxK"/>
    <property type="match status" value="1"/>
</dbReference>
<evidence type="ECO:0000256" key="1">
    <source>
        <dbReference type="ARBA" id="ARBA00002274"/>
    </source>
</evidence>
<evidence type="ECO:0000256" key="2">
    <source>
        <dbReference type="ARBA" id="ARBA00004870"/>
    </source>
</evidence>
<reference evidence="16" key="1">
    <citation type="journal article" date="2019" name="Int. J. Syst. Evol. Microbiol.">
        <title>The Global Catalogue of Microorganisms (GCM) 10K type strain sequencing project: providing services to taxonomists for standard genome sequencing and annotation.</title>
        <authorList>
            <consortium name="The Broad Institute Genomics Platform"/>
            <consortium name="The Broad Institute Genome Sequencing Center for Infectious Disease"/>
            <person name="Wu L."/>
            <person name="Ma J."/>
        </authorList>
    </citation>
    <scope>NUCLEOTIDE SEQUENCE [LARGE SCALE GENOMIC DNA]</scope>
    <source>
        <strain evidence="16">CGMCC 1.10188</strain>
    </source>
</reference>
<dbReference type="CDD" id="cd01983">
    <property type="entry name" value="SIMIBI"/>
    <property type="match status" value="1"/>
</dbReference>
<evidence type="ECO:0000256" key="11">
    <source>
        <dbReference type="ARBA" id="ARBA00023098"/>
    </source>
</evidence>
<evidence type="ECO:0000256" key="4">
    <source>
        <dbReference type="ARBA" id="ARBA00016436"/>
    </source>
</evidence>
<name>A0ABQ1J5U9_9PROT</name>
<proteinExistence type="inferred from homology"/>
<evidence type="ECO:0000256" key="5">
    <source>
        <dbReference type="ARBA" id="ARBA00022516"/>
    </source>
</evidence>
<comment type="caution">
    <text evidence="15">The sequence shown here is derived from an EMBL/GenBank/DDBJ whole genome shotgun (WGS) entry which is preliminary data.</text>
</comment>
<comment type="similarity">
    <text evidence="13">Belongs to the LpxK family.</text>
</comment>
<keyword evidence="5 13" id="KW-0444">Lipid biosynthesis</keyword>
<dbReference type="NCBIfam" id="TIGR00682">
    <property type="entry name" value="lpxK"/>
    <property type="match status" value="1"/>
</dbReference>
<dbReference type="EC" id="2.7.1.130" evidence="3 13"/>